<sequence>MPPKKGPAAKAKASATPKKSIAAAPEPPATVTSNRGKEYDTTAAAARPRRSIANETATSVPSKAKANGKRTP</sequence>
<reference evidence="2 3" key="1">
    <citation type="journal article" date="2018" name="IMA Fungus">
        <title>IMA Genome-F 10: Nine draft genome sequences of Claviceps purpurea s.lat., including C. arundinis, C. humidiphila, and C. cf. spartinae, pseudomolecules for the pitch canker pathogen Fusarium circinatum, draft genome of Davidsoniella eucalypti, Grosmannia galeiformis, Quambalaria eucalypti, and Teratosphaeria destructans.</title>
        <authorList>
            <person name="Wingfield B.D."/>
            <person name="Liu M."/>
            <person name="Nguyen H.D."/>
            <person name="Lane F.A."/>
            <person name="Morgan S.W."/>
            <person name="De Vos L."/>
            <person name="Wilken P.M."/>
            <person name="Duong T.A."/>
            <person name="Aylward J."/>
            <person name="Coetzee M.P."/>
            <person name="Dadej K."/>
            <person name="De Beer Z.W."/>
            <person name="Findlay W."/>
            <person name="Havenga M."/>
            <person name="Kolarik M."/>
            <person name="Menzies J.G."/>
            <person name="Naidoo K."/>
            <person name="Pochopski O."/>
            <person name="Shoukouhi P."/>
            <person name="Santana Q.C."/>
            <person name="Seifert K.A."/>
            <person name="Soal N."/>
            <person name="Steenkamp E.T."/>
            <person name="Tatham C.T."/>
            <person name="van der Nest M.A."/>
            <person name="Wingfield M.J."/>
        </authorList>
    </citation>
    <scope>NUCLEOTIDE SEQUENCE [LARGE SCALE GENOMIC DNA]</scope>
    <source>
        <strain evidence="2">CMW44962</strain>
    </source>
</reference>
<feature type="region of interest" description="Disordered" evidence="1">
    <location>
        <begin position="1"/>
        <end position="72"/>
    </location>
</feature>
<dbReference type="Proteomes" id="UP001138500">
    <property type="component" value="Unassembled WGS sequence"/>
</dbReference>
<dbReference type="AlphaFoldDB" id="A0A9W7SM53"/>
<reference evidence="2 3" key="2">
    <citation type="journal article" date="2021" name="Curr. Genet.">
        <title>Genetic response to nitrogen starvation in the aggressive Eucalyptus foliar pathogen Teratosphaeria destructans.</title>
        <authorList>
            <person name="Havenga M."/>
            <person name="Wingfield B.D."/>
            <person name="Wingfield M.J."/>
            <person name="Dreyer L.L."/>
            <person name="Roets F."/>
            <person name="Aylward J."/>
        </authorList>
    </citation>
    <scope>NUCLEOTIDE SEQUENCE [LARGE SCALE GENOMIC DNA]</scope>
    <source>
        <strain evidence="2">CMW44962</strain>
    </source>
</reference>
<evidence type="ECO:0000313" key="3">
    <source>
        <dbReference type="Proteomes" id="UP001138500"/>
    </source>
</evidence>
<proteinExistence type="predicted"/>
<accession>A0A9W7SM53</accession>
<comment type="caution">
    <text evidence="2">The sequence shown here is derived from an EMBL/GenBank/DDBJ whole genome shotgun (WGS) entry which is preliminary data.</text>
</comment>
<keyword evidence="3" id="KW-1185">Reference proteome</keyword>
<feature type="compositionally biased region" description="Low complexity" evidence="1">
    <location>
        <begin position="1"/>
        <end position="24"/>
    </location>
</feature>
<dbReference type="EMBL" id="RIBY02002200">
    <property type="protein sequence ID" value="KAH9822927.1"/>
    <property type="molecule type" value="Genomic_DNA"/>
</dbReference>
<organism evidence="2 3">
    <name type="scientific">Teratosphaeria destructans</name>
    <dbReference type="NCBI Taxonomy" id="418781"/>
    <lineage>
        <taxon>Eukaryota</taxon>
        <taxon>Fungi</taxon>
        <taxon>Dikarya</taxon>
        <taxon>Ascomycota</taxon>
        <taxon>Pezizomycotina</taxon>
        <taxon>Dothideomycetes</taxon>
        <taxon>Dothideomycetidae</taxon>
        <taxon>Mycosphaerellales</taxon>
        <taxon>Teratosphaeriaceae</taxon>
        <taxon>Teratosphaeria</taxon>
    </lineage>
</organism>
<name>A0A9W7SM53_9PEZI</name>
<gene>
    <name evidence="2" type="ORF">Tdes44962_MAKER00755</name>
</gene>
<evidence type="ECO:0000256" key="1">
    <source>
        <dbReference type="SAM" id="MobiDB-lite"/>
    </source>
</evidence>
<protein>
    <submittedName>
        <fullName evidence="2">Uncharacterized protein</fullName>
    </submittedName>
</protein>
<evidence type="ECO:0000313" key="2">
    <source>
        <dbReference type="EMBL" id="KAH9822927.1"/>
    </source>
</evidence>